<evidence type="ECO:0000313" key="1">
    <source>
        <dbReference type="EMBL" id="CAD0083524.1"/>
    </source>
</evidence>
<evidence type="ECO:0000313" key="2">
    <source>
        <dbReference type="Proteomes" id="UP000716446"/>
    </source>
</evidence>
<keyword evidence="2" id="KW-1185">Reference proteome</keyword>
<dbReference type="Proteomes" id="UP000716446">
    <property type="component" value="Unassembled WGS sequence"/>
</dbReference>
<dbReference type="AlphaFoldDB" id="A0A9N8J9J0"/>
<protein>
    <recommendedName>
        <fullName evidence="3">Aminoglycoside phosphotransferase domain-containing protein</fullName>
    </recommendedName>
</protein>
<reference evidence="1" key="1">
    <citation type="submission" date="2020-06" db="EMBL/GenBank/DDBJ databases">
        <authorList>
            <person name="Onetto C."/>
        </authorList>
    </citation>
    <scope>NUCLEOTIDE SEQUENCE</scope>
</reference>
<comment type="caution">
    <text evidence="1">The sequence shown here is derived from an EMBL/GenBank/DDBJ whole genome shotgun (WGS) entry which is preliminary data.</text>
</comment>
<name>A0A9N8J9J0_9PEZI</name>
<dbReference type="InterPro" id="IPR051678">
    <property type="entry name" value="AGP_Transferase"/>
</dbReference>
<dbReference type="PANTHER" id="PTHR21310">
    <property type="entry name" value="AMINOGLYCOSIDE PHOSPHOTRANSFERASE-RELATED-RELATED"/>
    <property type="match status" value="1"/>
</dbReference>
<gene>
    <name evidence="1" type="ORF">AWRI4619_LOCUS2091</name>
</gene>
<sequence length="234" mass="26349">MRRIHAPTIDQAWIDFSCQQRLSIAEEVAQYTALVATKTSNHLQTVSGRGVCIPSLMQGHPQESPIHHWFPRTVGPMSSVQYRAYMKSISSHLPPEFADDLVLYHDDQGPTNISISNDGNSVATIIDWANVAYLPRFWVATAPLTVAGFMLEDDKPPMSARGGWGRMLSTALTAQGFQECVPEYRAWINKVFKSDTAKDLAEWVTRTLPFPLFLHQQRILRYSTNAPFASKKTR</sequence>
<dbReference type="PANTHER" id="PTHR21310:SF15">
    <property type="entry name" value="AMINOGLYCOSIDE PHOSPHOTRANSFERASE DOMAIN-CONTAINING PROTEIN"/>
    <property type="match status" value="1"/>
</dbReference>
<organism evidence="1 2">
    <name type="scientific">Aureobasidium vineae</name>
    <dbReference type="NCBI Taxonomy" id="2773715"/>
    <lineage>
        <taxon>Eukaryota</taxon>
        <taxon>Fungi</taxon>
        <taxon>Dikarya</taxon>
        <taxon>Ascomycota</taxon>
        <taxon>Pezizomycotina</taxon>
        <taxon>Dothideomycetes</taxon>
        <taxon>Dothideomycetidae</taxon>
        <taxon>Dothideales</taxon>
        <taxon>Saccotheciaceae</taxon>
        <taxon>Aureobasidium</taxon>
    </lineage>
</organism>
<proteinExistence type="predicted"/>
<dbReference type="EMBL" id="CAIJEN010000002">
    <property type="protein sequence ID" value="CAD0083524.1"/>
    <property type="molecule type" value="Genomic_DNA"/>
</dbReference>
<evidence type="ECO:0008006" key="3">
    <source>
        <dbReference type="Google" id="ProtNLM"/>
    </source>
</evidence>
<accession>A0A9N8J9J0</accession>